<sequence length="125" mass="14986">MNNHTSYSVRTGRDSNQQNKQLELDLVIPETLQTKAQKYIDIDFFDVDDIEDLLHLFESCGHRMELKWFVRNIHNWNEHPKTEMGSLLRYADRQARNGIYVLMEKFAQGKSLERLLNPDFFYEQF</sequence>
<protein>
    <submittedName>
        <fullName evidence="1">Uncharacterized protein</fullName>
    </submittedName>
</protein>
<evidence type="ECO:0000313" key="2">
    <source>
        <dbReference type="Proteomes" id="UP000235554"/>
    </source>
</evidence>
<accession>A0A855ITL7</accession>
<gene>
    <name evidence="1" type="ORF">BCT50_08550</name>
</gene>
<proteinExistence type="predicted"/>
<dbReference type="EMBL" id="MCZJ01000013">
    <property type="protein sequence ID" value="PMM59467.1"/>
    <property type="molecule type" value="Genomic_DNA"/>
</dbReference>
<dbReference type="AlphaFoldDB" id="A0A855ITL7"/>
<name>A0A855ITL7_9VIBR</name>
<reference evidence="2" key="1">
    <citation type="submission" date="2016-07" db="EMBL/GenBank/DDBJ databases">
        <title>Nontailed viruses are major unrecognized killers of bacteria in the ocean.</title>
        <authorList>
            <person name="Kauffman K."/>
            <person name="Hussain F."/>
            <person name="Yang J."/>
            <person name="Arevalo P."/>
            <person name="Brown J."/>
            <person name="Cutler M."/>
            <person name="Kelly L."/>
            <person name="Polz M.F."/>
        </authorList>
    </citation>
    <scope>NUCLEOTIDE SEQUENCE [LARGE SCALE GENOMIC DNA]</scope>
    <source>
        <strain evidence="2">10N.261.48.A1</strain>
    </source>
</reference>
<comment type="caution">
    <text evidence="1">The sequence shown here is derived from an EMBL/GenBank/DDBJ whole genome shotgun (WGS) entry which is preliminary data.</text>
</comment>
<organism evidence="1 2">
    <name type="scientific">Vibrio lentus</name>
    <dbReference type="NCBI Taxonomy" id="136468"/>
    <lineage>
        <taxon>Bacteria</taxon>
        <taxon>Pseudomonadati</taxon>
        <taxon>Pseudomonadota</taxon>
        <taxon>Gammaproteobacteria</taxon>
        <taxon>Vibrionales</taxon>
        <taxon>Vibrionaceae</taxon>
        <taxon>Vibrio</taxon>
    </lineage>
</organism>
<dbReference type="Proteomes" id="UP000235554">
    <property type="component" value="Unassembled WGS sequence"/>
</dbReference>
<evidence type="ECO:0000313" key="1">
    <source>
        <dbReference type="EMBL" id="PMM59467.1"/>
    </source>
</evidence>
<dbReference type="RefSeq" id="WP_102554952.1">
    <property type="nucleotide sequence ID" value="NZ_MCZJ01000013.1"/>
</dbReference>